<name>A0ABQ5P6L5_9ACTN</name>
<dbReference type="Gene3D" id="3.30.920.30">
    <property type="entry name" value="Hypothetical protein"/>
    <property type="match status" value="1"/>
</dbReference>
<accession>A0ABQ5P6L5</accession>
<evidence type="ECO:0000313" key="1">
    <source>
        <dbReference type="EMBL" id="GLF98233.1"/>
    </source>
</evidence>
<organism evidence="1 2">
    <name type="scientific">Streptomyces yaizuensis</name>
    <dbReference type="NCBI Taxonomy" id="2989713"/>
    <lineage>
        <taxon>Bacteria</taxon>
        <taxon>Bacillati</taxon>
        <taxon>Actinomycetota</taxon>
        <taxon>Actinomycetes</taxon>
        <taxon>Kitasatosporales</taxon>
        <taxon>Streptomycetaceae</taxon>
        <taxon>Streptomyces</taxon>
    </lineage>
</organism>
<dbReference type="RefSeq" id="WP_323450216.1">
    <property type="nucleotide sequence ID" value="NZ_BSBI01000013.1"/>
</dbReference>
<dbReference type="SUPFAM" id="SSF54786">
    <property type="entry name" value="YcfA/nrd intein domain"/>
    <property type="match status" value="1"/>
</dbReference>
<gene>
    <name evidence="1" type="ORF">SYYSPA8_28070</name>
</gene>
<protein>
    <submittedName>
        <fullName evidence="1">Type II toxin-antitoxin system HicA family toxin</fullName>
    </submittedName>
</protein>
<dbReference type="InterPro" id="IPR038570">
    <property type="entry name" value="HicA_sf"/>
</dbReference>
<comment type="caution">
    <text evidence="1">The sequence shown here is derived from an EMBL/GenBank/DDBJ whole genome shotgun (WGS) entry which is preliminary data.</text>
</comment>
<sequence>MAHKEVNKLIKAIEKQGFTVRRTTKGHHQVFKGSAFVTVLPGTPSDHRSLKNSLSYLKRAGFIN</sequence>
<dbReference type="Proteomes" id="UP001291653">
    <property type="component" value="Unassembled WGS sequence"/>
</dbReference>
<dbReference type="EMBL" id="BSBI01000013">
    <property type="protein sequence ID" value="GLF98233.1"/>
    <property type="molecule type" value="Genomic_DNA"/>
</dbReference>
<proteinExistence type="predicted"/>
<evidence type="ECO:0000313" key="2">
    <source>
        <dbReference type="Proteomes" id="UP001291653"/>
    </source>
</evidence>
<keyword evidence="2" id="KW-1185">Reference proteome</keyword>
<reference evidence="1 2" key="1">
    <citation type="submission" date="2022-10" db="EMBL/GenBank/DDBJ databases">
        <title>Draft genome sequence of Streptomyces sp. YSPA8.</title>
        <authorList>
            <person name="Moriuchi R."/>
            <person name="Dohra H."/>
            <person name="Yamamura H."/>
            <person name="Kodani S."/>
        </authorList>
    </citation>
    <scope>NUCLEOTIDE SEQUENCE [LARGE SCALE GENOMIC DNA]</scope>
    <source>
        <strain evidence="1 2">YSPA8</strain>
    </source>
</reference>